<evidence type="ECO:0000313" key="8">
    <source>
        <dbReference type="EMBL" id="VEH95516.1"/>
    </source>
</evidence>
<keyword evidence="4" id="KW-0274">FAD</keyword>
<gene>
    <name evidence="8" type="primary">lpd</name>
    <name evidence="8" type="ORF">NCTC13489_00183</name>
</gene>
<keyword evidence="3" id="KW-0285">Flavoprotein</keyword>
<dbReference type="GO" id="GO:0003955">
    <property type="term" value="F:NAD(P)H dehydrogenase (quinone) activity"/>
    <property type="evidence" value="ECO:0007669"/>
    <property type="project" value="TreeGrafter"/>
</dbReference>
<evidence type="ECO:0000259" key="6">
    <source>
        <dbReference type="Pfam" id="PF02852"/>
    </source>
</evidence>
<dbReference type="PRINTS" id="PR00411">
    <property type="entry name" value="PNDRDTASEI"/>
</dbReference>
<dbReference type="Proteomes" id="UP000270036">
    <property type="component" value="Chromosome"/>
</dbReference>
<organism evidence="8 9">
    <name type="scientific">Kaistella antarctica</name>
    <dbReference type="NCBI Taxonomy" id="266748"/>
    <lineage>
        <taxon>Bacteria</taxon>
        <taxon>Pseudomonadati</taxon>
        <taxon>Bacteroidota</taxon>
        <taxon>Flavobacteriia</taxon>
        <taxon>Flavobacteriales</taxon>
        <taxon>Weeksellaceae</taxon>
        <taxon>Chryseobacterium group</taxon>
        <taxon>Kaistella</taxon>
    </lineage>
</organism>
<feature type="domain" description="FAD/NAD(P)-binding" evidence="7">
    <location>
        <begin position="6"/>
        <end position="216"/>
    </location>
</feature>
<evidence type="ECO:0000256" key="5">
    <source>
        <dbReference type="ARBA" id="ARBA00023002"/>
    </source>
</evidence>
<dbReference type="EMBL" id="LR134441">
    <property type="protein sequence ID" value="VEH95516.1"/>
    <property type="molecule type" value="Genomic_DNA"/>
</dbReference>
<dbReference type="InterPro" id="IPR023753">
    <property type="entry name" value="FAD/NAD-binding_dom"/>
</dbReference>
<dbReference type="Gene3D" id="3.30.390.30">
    <property type="match status" value="1"/>
</dbReference>
<evidence type="ECO:0000256" key="4">
    <source>
        <dbReference type="ARBA" id="ARBA00022827"/>
    </source>
</evidence>
<dbReference type="AlphaFoldDB" id="A0A448NMM0"/>
<dbReference type="Pfam" id="PF02852">
    <property type="entry name" value="Pyr_redox_dim"/>
    <property type="match status" value="1"/>
</dbReference>
<dbReference type="InterPro" id="IPR004099">
    <property type="entry name" value="Pyr_nucl-diS_OxRdtase_dimer"/>
</dbReference>
<dbReference type="InterPro" id="IPR036188">
    <property type="entry name" value="FAD/NAD-bd_sf"/>
</dbReference>
<evidence type="ECO:0000256" key="1">
    <source>
        <dbReference type="ARBA" id="ARBA00001974"/>
    </source>
</evidence>
<dbReference type="PANTHER" id="PTHR43014:SF4">
    <property type="entry name" value="PYRIDINE NUCLEOTIDE-DISULFIDE OXIDOREDUCTASE RCLA-RELATED"/>
    <property type="match status" value="1"/>
</dbReference>
<evidence type="ECO:0000313" key="9">
    <source>
        <dbReference type="Proteomes" id="UP000270036"/>
    </source>
</evidence>
<dbReference type="PRINTS" id="PR00368">
    <property type="entry name" value="FADPNR"/>
</dbReference>
<dbReference type="KEGG" id="cant:NCTC13489_00183"/>
<feature type="domain" description="Pyridine nucleotide-disulphide oxidoreductase dimerisation" evidence="6">
    <location>
        <begin position="238"/>
        <end position="345"/>
    </location>
</feature>
<evidence type="ECO:0000256" key="3">
    <source>
        <dbReference type="ARBA" id="ARBA00022630"/>
    </source>
</evidence>
<comment type="cofactor">
    <cofactor evidence="1">
        <name>FAD</name>
        <dbReference type="ChEBI" id="CHEBI:57692"/>
    </cofactor>
</comment>
<comment type="similarity">
    <text evidence="2">Belongs to the class-I pyridine nucleotide-disulfide oxidoreductase family.</text>
</comment>
<dbReference type="SUPFAM" id="SSF51905">
    <property type="entry name" value="FAD/NAD(P)-binding domain"/>
    <property type="match status" value="1"/>
</dbReference>
<sequence>MVYGTASFSGEKTVSVRNENGSTQQFTAPHIFIDAGSRPAVPKIKGLDEVQWYDSSGILALEEIPKQLIVIGAGYIGLELGQMYSRFGSEVTIIETSAQIMSGEDRDIAESLQELLEAEGLRFFLNSSVELVEKSSHGITITFSNKDKKDTVTGTHLLVATGRESNADGLNIEAAGIKLDEKGYIKVNEKLETNIDGVYALGDINGGPQFTHIAYNDFVILRTNLLHKGNASTKGRIVPYTMFTDPQLGRVGLSEDQATKKGLNFKVIKIEGKRITRGIETGKPQGLWKAIVDKDSGLILGAAIVCSEGGEIASVIQMAMHGKIPAKDLATTIFSHPTYSESLNTLFTEMYKE</sequence>
<dbReference type="InterPro" id="IPR016156">
    <property type="entry name" value="FAD/NAD-linked_Rdtase_dimer_sf"/>
</dbReference>
<dbReference type="SUPFAM" id="SSF55424">
    <property type="entry name" value="FAD/NAD-linked reductases, dimerisation (C-terminal) domain"/>
    <property type="match status" value="1"/>
</dbReference>
<evidence type="ECO:0000256" key="2">
    <source>
        <dbReference type="ARBA" id="ARBA00007532"/>
    </source>
</evidence>
<dbReference type="Pfam" id="PF07992">
    <property type="entry name" value="Pyr_redox_2"/>
    <property type="match status" value="1"/>
</dbReference>
<dbReference type="EC" id="1.8.1.4" evidence="8"/>
<dbReference type="PANTHER" id="PTHR43014">
    <property type="entry name" value="MERCURIC REDUCTASE"/>
    <property type="match status" value="1"/>
</dbReference>
<proteinExistence type="inferred from homology"/>
<dbReference type="GO" id="GO:0050660">
    <property type="term" value="F:flavin adenine dinucleotide binding"/>
    <property type="evidence" value="ECO:0007669"/>
    <property type="project" value="TreeGrafter"/>
</dbReference>
<dbReference type="FunFam" id="3.30.390.30:FF:000001">
    <property type="entry name" value="Dihydrolipoyl dehydrogenase"/>
    <property type="match status" value="1"/>
</dbReference>
<protein>
    <submittedName>
        <fullName evidence="8">Dihydrolipoyl dehydrogenase</fullName>
        <ecNumber evidence="8">1.8.1.4</ecNumber>
    </submittedName>
</protein>
<reference evidence="8 9" key="1">
    <citation type="submission" date="2018-12" db="EMBL/GenBank/DDBJ databases">
        <authorList>
            <consortium name="Pathogen Informatics"/>
        </authorList>
    </citation>
    <scope>NUCLEOTIDE SEQUENCE [LARGE SCALE GENOMIC DNA]</scope>
    <source>
        <strain evidence="8 9">NCTC13489</strain>
    </source>
</reference>
<evidence type="ECO:0000259" key="7">
    <source>
        <dbReference type="Pfam" id="PF07992"/>
    </source>
</evidence>
<dbReference type="GO" id="GO:0004148">
    <property type="term" value="F:dihydrolipoyl dehydrogenase (NADH) activity"/>
    <property type="evidence" value="ECO:0007669"/>
    <property type="project" value="UniProtKB-EC"/>
</dbReference>
<accession>A0A448NMM0</accession>
<dbReference type="Gene3D" id="3.50.50.60">
    <property type="entry name" value="FAD/NAD(P)-binding domain"/>
    <property type="match status" value="2"/>
</dbReference>
<keyword evidence="5 8" id="KW-0560">Oxidoreductase</keyword>
<name>A0A448NMM0_9FLAO</name>